<dbReference type="eggNOG" id="ENOG502TK8K">
    <property type="taxonomic scope" value="Eukaryota"/>
</dbReference>
<evidence type="ECO:0000256" key="2">
    <source>
        <dbReference type="SAM" id="SignalP"/>
    </source>
</evidence>
<dbReference type="InterPro" id="IPR005044">
    <property type="entry name" value="DUF282_CAE_spp"/>
</dbReference>
<dbReference type="Proteomes" id="UP000095282">
    <property type="component" value="Unplaced"/>
</dbReference>
<evidence type="ECO:0000313" key="3">
    <source>
        <dbReference type="Proteomes" id="UP000095282"/>
    </source>
</evidence>
<organism evidence="3 4">
    <name type="scientific">Caenorhabditis tropicalis</name>
    <dbReference type="NCBI Taxonomy" id="1561998"/>
    <lineage>
        <taxon>Eukaryota</taxon>
        <taxon>Metazoa</taxon>
        <taxon>Ecdysozoa</taxon>
        <taxon>Nematoda</taxon>
        <taxon>Chromadorea</taxon>
        <taxon>Rhabditida</taxon>
        <taxon>Rhabditina</taxon>
        <taxon>Rhabditomorpha</taxon>
        <taxon>Rhabditoidea</taxon>
        <taxon>Rhabditidae</taxon>
        <taxon>Peloderinae</taxon>
        <taxon>Caenorhabditis</taxon>
    </lineage>
</organism>
<feature type="signal peptide" evidence="2">
    <location>
        <begin position="1"/>
        <end position="17"/>
    </location>
</feature>
<evidence type="ECO:0000313" key="4">
    <source>
        <dbReference type="WBParaSite" id="Csp11.Scaffold629.g11994.t1"/>
    </source>
</evidence>
<proteinExistence type="predicted"/>
<accession>A0A1I7TUS7</accession>
<protein>
    <submittedName>
        <fullName evidence="4">Secreted protein</fullName>
    </submittedName>
</protein>
<dbReference type="WBParaSite" id="Csp11.Scaffold629.g11994.t1">
    <property type="protein sequence ID" value="Csp11.Scaffold629.g11994.t1"/>
    <property type="gene ID" value="Csp11.Scaffold629.g11994"/>
</dbReference>
<feature type="region of interest" description="Disordered" evidence="1">
    <location>
        <begin position="143"/>
        <end position="190"/>
    </location>
</feature>
<sequence length="190" mass="21430">MPLLILLLVGLVGACKDLEPRGDFPCVQCKPLYDEKCQGLNPNDPESCATFEEANVKYYDGMPPDYSPEMEGIPIIARNVCTMTLECPEGTSAAPWLWSLTPYAWCEQSGPYPGEWRGGINFLMSWRMPDELKCIKEYSVVEEEEYTGEGEVAPGEEEEESYGEDQDAEEGEENWEDAAEEEETPEQTFK</sequence>
<feature type="chain" id="PRO_5009308090" evidence="2">
    <location>
        <begin position="18"/>
        <end position="190"/>
    </location>
</feature>
<evidence type="ECO:0000256" key="1">
    <source>
        <dbReference type="SAM" id="MobiDB-lite"/>
    </source>
</evidence>
<name>A0A1I7TUS7_9PELO</name>
<keyword evidence="2" id="KW-0732">Signal</keyword>
<dbReference type="Pfam" id="PF03380">
    <property type="entry name" value="DUF282"/>
    <property type="match status" value="1"/>
</dbReference>
<reference evidence="4" key="1">
    <citation type="submission" date="2016-11" db="UniProtKB">
        <authorList>
            <consortium name="WormBaseParasite"/>
        </authorList>
    </citation>
    <scope>IDENTIFICATION</scope>
</reference>
<dbReference type="AlphaFoldDB" id="A0A1I7TUS7"/>
<keyword evidence="3" id="KW-1185">Reference proteome</keyword>